<dbReference type="AlphaFoldDB" id="A0A3A5MDK8"/>
<keyword evidence="6" id="KW-0966">Cell projection</keyword>
<dbReference type="GO" id="GO:0071973">
    <property type="term" value="P:bacterial-type flagellum-dependent cell motility"/>
    <property type="evidence" value="ECO:0007669"/>
    <property type="project" value="InterPro"/>
</dbReference>
<dbReference type="SUPFAM" id="SSF64518">
    <property type="entry name" value="Phase 1 flagellin"/>
    <property type="match status" value="1"/>
</dbReference>
<proteinExistence type="inferred from homology"/>
<dbReference type="PANTHER" id="PTHR42792:SF1">
    <property type="entry name" value="FLAGELLAR HOOK-ASSOCIATED PROTEIN 3"/>
    <property type="match status" value="1"/>
</dbReference>
<dbReference type="Pfam" id="PF00700">
    <property type="entry name" value="Flagellin_C"/>
    <property type="match status" value="1"/>
</dbReference>
<dbReference type="Gene3D" id="1.20.1330.10">
    <property type="entry name" value="f41 fragment of flagellin, N-terminal domain"/>
    <property type="match status" value="1"/>
</dbReference>
<evidence type="ECO:0000313" key="6">
    <source>
        <dbReference type="EMBL" id="RJT88197.1"/>
    </source>
</evidence>
<dbReference type="InterPro" id="IPR001029">
    <property type="entry name" value="Flagellin_N"/>
</dbReference>
<sequence>MITRVTSQTQMRDAQRNLQTNMANLAKLQEQASSLKAISRASDNPTAAASAMAVRTEQSAVAQYSRNAENGNNWLTTIDGALDTASSLMNKVRDLTVQGANDGALSATAKEAIAVELEGLKEELLTTANTTFVGRTVFAGNSDAGAAVTATQDDAGAWTYTSHSGGSVERRVGGSNTVRVDADGSAVFGDGADSVFALIDTIASELRGGTNIGGNLDALDSRMSAMIEQRSVGGARQANLERAQEALMTKAGTLESTRSGLEDLDLGQAILDLTLQETTYQAALAVTARVLQPTLMDFLR</sequence>
<dbReference type="InterPro" id="IPR046358">
    <property type="entry name" value="Flagellin_C"/>
</dbReference>
<dbReference type="PANTHER" id="PTHR42792">
    <property type="entry name" value="FLAGELLIN"/>
    <property type="match status" value="1"/>
</dbReference>
<name>A0A3A5MDK8_9MICO</name>
<comment type="subcellular location">
    <subcellularLocation>
        <location evidence="1">Bacterial flagellum</location>
    </subcellularLocation>
</comment>
<dbReference type="GO" id="GO:0005198">
    <property type="term" value="F:structural molecule activity"/>
    <property type="evidence" value="ECO:0007669"/>
    <property type="project" value="InterPro"/>
</dbReference>
<dbReference type="InterPro" id="IPR001492">
    <property type="entry name" value="Flagellin"/>
</dbReference>
<evidence type="ECO:0000259" key="4">
    <source>
        <dbReference type="Pfam" id="PF00669"/>
    </source>
</evidence>
<organism evidence="6 7">
    <name type="scientific">Cryobacterium melibiosiphilum</name>
    <dbReference type="NCBI Taxonomy" id="995039"/>
    <lineage>
        <taxon>Bacteria</taxon>
        <taxon>Bacillati</taxon>
        <taxon>Actinomycetota</taxon>
        <taxon>Actinomycetes</taxon>
        <taxon>Micrococcales</taxon>
        <taxon>Microbacteriaceae</taxon>
        <taxon>Cryobacterium</taxon>
    </lineage>
</organism>
<accession>A0A3A5MDK8</accession>
<evidence type="ECO:0000256" key="2">
    <source>
        <dbReference type="ARBA" id="ARBA00005709"/>
    </source>
</evidence>
<comment type="similarity">
    <text evidence="2">Belongs to the bacterial flagellin family.</text>
</comment>
<dbReference type="Proteomes" id="UP000272015">
    <property type="component" value="Unassembled WGS sequence"/>
</dbReference>
<keyword evidence="6" id="KW-0969">Cilium</keyword>
<evidence type="ECO:0000256" key="3">
    <source>
        <dbReference type="ARBA" id="ARBA00023143"/>
    </source>
</evidence>
<dbReference type="Pfam" id="PF00669">
    <property type="entry name" value="Flagellin_N"/>
    <property type="match status" value="1"/>
</dbReference>
<feature type="domain" description="Flagellin C-terminal" evidence="5">
    <location>
        <begin position="216"/>
        <end position="295"/>
    </location>
</feature>
<gene>
    <name evidence="6" type="primary">flgL</name>
    <name evidence="6" type="ORF">D6T64_11135</name>
</gene>
<evidence type="ECO:0000313" key="7">
    <source>
        <dbReference type="Proteomes" id="UP000272015"/>
    </source>
</evidence>
<dbReference type="OrthoDB" id="9758307at2"/>
<dbReference type="InterPro" id="IPR013384">
    <property type="entry name" value="Flagell_FlgL"/>
</dbReference>
<feature type="domain" description="Flagellin N-terminal" evidence="4">
    <location>
        <begin position="11"/>
        <end position="141"/>
    </location>
</feature>
<evidence type="ECO:0000259" key="5">
    <source>
        <dbReference type="Pfam" id="PF00700"/>
    </source>
</evidence>
<dbReference type="NCBIfam" id="TIGR02550">
    <property type="entry name" value="flagell_flgL"/>
    <property type="match status" value="1"/>
</dbReference>
<evidence type="ECO:0000256" key="1">
    <source>
        <dbReference type="ARBA" id="ARBA00004365"/>
    </source>
</evidence>
<dbReference type="EMBL" id="QZVS01000084">
    <property type="protein sequence ID" value="RJT88197.1"/>
    <property type="molecule type" value="Genomic_DNA"/>
</dbReference>
<comment type="caution">
    <text evidence="6">The sequence shown here is derived from an EMBL/GenBank/DDBJ whole genome shotgun (WGS) entry which is preliminary data.</text>
</comment>
<keyword evidence="7" id="KW-1185">Reference proteome</keyword>
<keyword evidence="6" id="KW-0282">Flagellum</keyword>
<dbReference type="GO" id="GO:0009424">
    <property type="term" value="C:bacterial-type flagellum hook"/>
    <property type="evidence" value="ECO:0007669"/>
    <property type="project" value="InterPro"/>
</dbReference>
<keyword evidence="3" id="KW-0975">Bacterial flagellum</keyword>
<protein>
    <submittedName>
        <fullName evidence="6">Flagellar hook-associated protein 3</fullName>
    </submittedName>
</protein>
<reference evidence="6 7" key="1">
    <citation type="submission" date="2018-09" db="EMBL/GenBank/DDBJ databases">
        <title>Novel species of Cryobacterium.</title>
        <authorList>
            <person name="Liu Q."/>
            <person name="Xin Y.-H."/>
        </authorList>
    </citation>
    <scope>NUCLEOTIDE SEQUENCE [LARGE SCALE GENOMIC DNA]</scope>
    <source>
        <strain evidence="6 7">Hh39</strain>
    </source>
</reference>